<dbReference type="AlphaFoldDB" id="A0AA38XIA3"/>
<dbReference type="EMBL" id="JAPDRK010000003">
    <property type="protein sequence ID" value="KAJ9613980.1"/>
    <property type="molecule type" value="Genomic_DNA"/>
</dbReference>
<feature type="domain" description="LITAF" evidence="8">
    <location>
        <begin position="101"/>
        <end position="184"/>
    </location>
</feature>
<comment type="subcellular location">
    <subcellularLocation>
        <location evidence="1">Membrane</location>
        <topology evidence="1">Peripheral membrane protein</topology>
    </subcellularLocation>
</comment>
<proteinExistence type="inferred from homology"/>
<reference evidence="9" key="1">
    <citation type="submission" date="2022-10" db="EMBL/GenBank/DDBJ databases">
        <title>Culturing micro-colonial fungi from biological soil crusts in the Mojave desert and describing Neophaeococcomyces mojavensis, and introducing the new genera and species Taxawa tesnikishii.</title>
        <authorList>
            <person name="Kurbessoian T."/>
            <person name="Stajich J.E."/>
        </authorList>
    </citation>
    <scope>NUCLEOTIDE SEQUENCE</scope>
    <source>
        <strain evidence="9">TK_41</strain>
    </source>
</reference>
<evidence type="ECO:0000313" key="10">
    <source>
        <dbReference type="Proteomes" id="UP001172673"/>
    </source>
</evidence>
<feature type="compositionally biased region" description="Basic and acidic residues" evidence="6">
    <location>
        <begin position="183"/>
        <end position="202"/>
    </location>
</feature>
<evidence type="ECO:0000256" key="5">
    <source>
        <dbReference type="ARBA" id="ARBA00023136"/>
    </source>
</evidence>
<keyword evidence="7" id="KW-0812">Transmembrane</keyword>
<keyword evidence="3" id="KW-0479">Metal-binding</keyword>
<dbReference type="InterPro" id="IPR037519">
    <property type="entry name" value="LITAF_fam"/>
</dbReference>
<dbReference type="SMART" id="SM00714">
    <property type="entry name" value="LITAF"/>
    <property type="match status" value="1"/>
</dbReference>
<keyword evidence="4" id="KW-0862">Zinc</keyword>
<protein>
    <recommendedName>
        <fullName evidence="8">LITAF domain-containing protein</fullName>
    </recommendedName>
</protein>
<evidence type="ECO:0000256" key="7">
    <source>
        <dbReference type="SAM" id="Phobius"/>
    </source>
</evidence>
<dbReference type="PROSITE" id="PS51837">
    <property type="entry name" value="LITAF"/>
    <property type="match status" value="1"/>
</dbReference>
<name>A0AA38XIA3_9EURO</name>
<feature type="compositionally biased region" description="Basic and acidic residues" evidence="6">
    <location>
        <begin position="209"/>
        <end position="221"/>
    </location>
</feature>
<dbReference type="Pfam" id="PF10601">
    <property type="entry name" value="zf-LITAF-like"/>
    <property type="match status" value="1"/>
</dbReference>
<dbReference type="GO" id="GO:0016020">
    <property type="term" value="C:membrane"/>
    <property type="evidence" value="ECO:0007669"/>
    <property type="project" value="UniProtKB-SubCell"/>
</dbReference>
<keyword evidence="5 7" id="KW-0472">Membrane</keyword>
<dbReference type="Proteomes" id="UP001172673">
    <property type="component" value="Unassembled WGS sequence"/>
</dbReference>
<dbReference type="PANTHER" id="PTHR23292:SF6">
    <property type="entry name" value="FI16602P1-RELATED"/>
    <property type="match status" value="1"/>
</dbReference>
<feature type="region of interest" description="Disordered" evidence="6">
    <location>
        <begin position="183"/>
        <end position="221"/>
    </location>
</feature>
<evidence type="ECO:0000313" key="9">
    <source>
        <dbReference type="EMBL" id="KAJ9613980.1"/>
    </source>
</evidence>
<dbReference type="PANTHER" id="PTHR23292">
    <property type="entry name" value="LIPOPOLYSACCHARIDE-INDUCED TUMOR NECROSIS FACTOR-ALPHA FACTOR"/>
    <property type="match status" value="1"/>
</dbReference>
<evidence type="ECO:0000256" key="2">
    <source>
        <dbReference type="ARBA" id="ARBA00005975"/>
    </source>
</evidence>
<feature type="transmembrane region" description="Helical" evidence="7">
    <location>
        <begin position="142"/>
        <end position="161"/>
    </location>
</feature>
<keyword evidence="7" id="KW-1133">Transmembrane helix</keyword>
<evidence type="ECO:0000256" key="1">
    <source>
        <dbReference type="ARBA" id="ARBA00004170"/>
    </source>
</evidence>
<keyword evidence="10" id="KW-1185">Reference proteome</keyword>
<dbReference type="InterPro" id="IPR006629">
    <property type="entry name" value="LITAF"/>
</dbReference>
<organism evidence="9 10">
    <name type="scientific">Cladophialophora chaetospira</name>
    <dbReference type="NCBI Taxonomy" id="386627"/>
    <lineage>
        <taxon>Eukaryota</taxon>
        <taxon>Fungi</taxon>
        <taxon>Dikarya</taxon>
        <taxon>Ascomycota</taxon>
        <taxon>Pezizomycotina</taxon>
        <taxon>Eurotiomycetes</taxon>
        <taxon>Chaetothyriomycetidae</taxon>
        <taxon>Chaetothyriales</taxon>
        <taxon>Herpotrichiellaceae</taxon>
        <taxon>Cladophialophora</taxon>
    </lineage>
</organism>
<evidence type="ECO:0000259" key="8">
    <source>
        <dbReference type="PROSITE" id="PS51837"/>
    </source>
</evidence>
<comment type="caution">
    <text evidence="9">The sequence shown here is derived from an EMBL/GenBank/DDBJ whole genome shotgun (WGS) entry which is preliminary data.</text>
</comment>
<evidence type="ECO:0000256" key="3">
    <source>
        <dbReference type="ARBA" id="ARBA00022723"/>
    </source>
</evidence>
<dbReference type="GO" id="GO:0008270">
    <property type="term" value="F:zinc ion binding"/>
    <property type="evidence" value="ECO:0007669"/>
    <property type="project" value="TreeGrafter"/>
</dbReference>
<gene>
    <name evidence="9" type="ORF">H2200_002116</name>
</gene>
<sequence length="221" mass="24260">MCQLFTQINSNCFCFSAFLISGEIQVIFLVMASTAKPVDQHGAASLQVPNDIYPKPDEDAVESLTIHESQSGYNSERHEMTLRTGQPAAAISKGAQGGQDASLNRVMSLKDLGEDPEYVDCPFCKKRQKTAVSHPSSSQTSLAAAFCCLCCGIITVFIPFLCKWYADTDHTCSGCGQVVAHKPHDGTMEPKRPLAKPEDKYKPSQFQEMAKDERARMEDAN</sequence>
<accession>A0AA38XIA3</accession>
<comment type="similarity">
    <text evidence="2">Belongs to the CDIP1/LITAF family.</text>
</comment>
<evidence type="ECO:0000256" key="4">
    <source>
        <dbReference type="ARBA" id="ARBA00022833"/>
    </source>
</evidence>
<evidence type="ECO:0000256" key="6">
    <source>
        <dbReference type="SAM" id="MobiDB-lite"/>
    </source>
</evidence>
<feature type="transmembrane region" description="Helical" evidence="7">
    <location>
        <begin position="12"/>
        <end position="32"/>
    </location>
</feature>